<dbReference type="AlphaFoldDB" id="A0A1C0ZYY0"/>
<evidence type="ECO:0000256" key="2">
    <source>
        <dbReference type="ARBA" id="ARBA00022801"/>
    </source>
</evidence>
<comment type="caution">
    <text evidence="4">The sequence shown here is derived from an EMBL/GenBank/DDBJ whole genome shotgun (WGS) entry which is preliminary data.</text>
</comment>
<evidence type="ECO:0000313" key="5">
    <source>
        <dbReference type="Proteomes" id="UP000093309"/>
    </source>
</evidence>
<dbReference type="EMBL" id="LYPC01000023">
    <property type="protein sequence ID" value="OCT13343.1"/>
    <property type="molecule type" value="Genomic_DNA"/>
</dbReference>
<evidence type="ECO:0000256" key="1">
    <source>
        <dbReference type="ARBA" id="ARBA00022723"/>
    </source>
</evidence>
<dbReference type="GO" id="GO:0002953">
    <property type="term" value="F:5'-deoxynucleotidase activity"/>
    <property type="evidence" value="ECO:0007669"/>
    <property type="project" value="InterPro"/>
</dbReference>
<dbReference type="SUPFAM" id="SSF109604">
    <property type="entry name" value="HD-domain/PDEase-like"/>
    <property type="match status" value="1"/>
</dbReference>
<dbReference type="RefSeq" id="WP_065854206.1">
    <property type="nucleotide sequence ID" value="NZ_LYPC01000023.1"/>
</dbReference>
<dbReference type="GO" id="GO:0005737">
    <property type="term" value="C:cytoplasm"/>
    <property type="evidence" value="ECO:0007669"/>
    <property type="project" value="TreeGrafter"/>
</dbReference>
<dbReference type="Gene3D" id="1.10.3210.10">
    <property type="entry name" value="Hypothetical protein af1432"/>
    <property type="match status" value="1"/>
</dbReference>
<feature type="domain" description="HD" evidence="3">
    <location>
        <begin position="16"/>
        <end position="175"/>
    </location>
</feature>
<dbReference type="Pfam" id="PF13023">
    <property type="entry name" value="HD_3"/>
    <property type="match status" value="1"/>
</dbReference>
<reference evidence="5" key="1">
    <citation type="submission" date="2016-05" db="EMBL/GenBank/DDBJ databases">
        <title>Paenibacillus oryzae. sp. nov., isolated from the rice root.</title>
        <authorList>
            <person name="Zhang J."/>
            <person name="Zhang X."/>
        </authorList>
    </citation>
    <scope>NUCLEOTIDE SEQUENCE [LARGE SCALE GENOMIC DNA]</scope>
    <source>
        <strain evidence="5">KCTC13222</strain>
    </source>
</reference>
<dbReference type="OrthoDB" id="9796032at2"/>
<proteinExistence type="predicted"/>
<sequence>MTIDRIRQQIQFIREIDELKHVLRQSYLMNGSRRENDAEHTWHIAVMGILLLEHAVERNLDVKKIVHMLLIHDLVEIDAGDTFAYDVKGNEDKWERELAAAKRIYGILPADQQKEWMDLWLEFEEGHTAEAKYAAAIDRLHPVLHNFYTEGKAWKANQVAVASVQKRVAIIAEAAPILGEYVAALLEEAVEKGYLLP</sequence>
<gene>
    <name evidence="4" type="ORF">A8709_03570</name>
</gene>
<evidence type="ECO:0000313" key="4">
    <source>
        <dbReference type="EMBL" id="OCT13343.1"/>
    </source>
</evidence>
<dbReference type="GO" id="GO:0046872">
    <property type="term" value="F:metal ion binding"/>
    <property type="evidence" value="ECO:0007669"/>
    <property type="project" value="UniProtKB-KW"/>
</dbReference>
<name>A0A1C0ZYY0_9BACL</name>
<keyword evidence="1" id="KW-0479">Metal-binding</keyword>
<keyword evidence="5" id="KW-1185">Reference proteome</keyword>
<evidence type="ECO:0000259" key="3">
    <source>
        <dbReference type="Pfam" id="PF13023"/>
    </source>
</evidence>
<dbReference type="PANTHER" id="PTHR11845">
    <property type="entry name" value="5'-DEOXYNUCLEOTIDASE HDDC2"/>
    <property type="match status" value="1"/>
</dbReference>
<organism evidence="4 5">
    <name type="scientific">Paenibacillus pectinilyticus</name>
    <dbReference type="NCBI Taxonomy" id="512399"/>
    <lineage>
        <taxon>Bacteria</taxon>
        <taxon>Bacillati</taxon>
        <taxon>Bacillota</taxon>
        <taxon>Bacilli</taxon>
        <taxon>Bacillales</taxon>
        <taxon>Paenibacillaceae</taxon>
        <taxon>Paenibacillus</taxon>
    </lineage>
</organism>
<keyword evidence="2 4" id="KW-0378">Hydrolase</keyword>
<dbReference type="STRING" id="512399.A8709_03570"/>
<dbReference type="PANTHER" id="PTHR11845:SF13">
    <property type="entry name" value="5'-DEOXYNUCLEOTIDASE HDDC2"/>
    <property type="match status" value="1"/>
</dbReference>
<dbReference type="Proteomes" id="UP000093309">
    <property type="component" value="Unassembled WGS sequence"/>
</dbReference>
<dbReference type="InterPro" id="IPR006674">
    <property type="entry name" value="HD_domain"/>
</dbReference>
<protein>
    <submittedName>
        <fullName evidence="4">Phosphohydrolase</fullName>
    </submittedName>
</protein>
<accession>A0A1C0ZYY0</accession>
<dbReference type="InterPro" id="IPR039356">
    <property type="entry name" value="YfbR/HDDC2"/>
</dbReference>